<evidence type="ECO:0000256" key="1">
    <source>
        <dbReference type="ARBA" id="ARBA00012417"/>
    </source>
</evidence>
<comment type="catalytic activity">
    <reaction evidence="8">
        <text>DNA(n) + a 2'-deoxyribonucleoside 5'-triphosphate = DNA(n+1) + diphosphate</text>
        <dbReference type="Rhea" id="RHEA:22508"/>
        <dbReference type="Rhea" id="RHEA-COMP:17339"/>
        <dbReference type="Rhea" id="RHEA-COMP:17340"/>
        <dbReference type="ChEBI" id="CHEBI:33019"/>
        <dbReference type="ChEBI" id="CHEBI:61560"/>
        <dbReference type="ChEBI" id="CHEBI:173112"/>
        <dbReference type="EC" id="2.7.7.7"/>
    </reaction>
</comment>
<dbReference type="GO" id="GO:0006261">
    <property type="term" value="P:DNA-templated DNA replication"/>
    <property type="evidence" value="ECO:0007669"/>
    <property type="project" value="TreeGrafter"/>
</dbReference>
<dbReference type="Gene3D" id="1.20.272.10">
    <property type="match status" value="1"/>
</dbReference>
<name>D6GR20_FILAD</name>
<dbReference type="InterPro" id="IPR008921">
    <property type="entry name" value="DNA_pol3_clamp-load_cplx_C"/>
</dbReference>
<dbReference type="Pfam" id="PF06144">
    <property type="entry name" value="DNA_pol3_delta"/>
    <property type="match status" value="1"/>
</dbReference>
<feature type="domain" description="DNA polymerase III delta subunit-like C-terminal" evidence="10">
    <location>
        <begin position="219"/>
        <end position="339"/>
    </location>
</feature>
<dbReference type="EC" id="2.7.7.7" evidence="1"/>
<evidence type="ECO:0000256" key="2">
    <source>
        <dbReference type="ARBA" id="ARBA00017703"/>
    </source>
</evidence>
<gene>
    <name evidence="11" type="primary">holA</name>
    <name evidence="11" type="ordered locus">HMPREF0389_00024</name>
</gene>
<evidence type="ECO:0000313" key="12">
    <source>
        <dbReference type="Proteomes" id="UP000007468"/>
    </source>
</evidence>
<dbReference type="InterPro" id="IPR048466">
    <property type="entry name" value="DNA_pol3_delta-like_C"/>
</dbReference>
<dbReference type="SUPFAM" id="SSF48019">
    <property type="entry name" value="post-AAA+ oligomerization domain-like"/>
    <property type="match status" value="1"/>
</dbReference>
<keyword evidence="5" id="KW-0235">DNA replication</keyword>
<evidence type="ECO:0000256" key="4">
    <source>
        <dbReference type="ARBA" id="ARBA00022695"/>
    </source>
</evidence>
<dbReference type="STRING" id="546269.HMPREF0389_00024"/>
<evidence type="ECO:0000259" key="9">
    <source>
        <dbReference type="Pfam" id="PF06144"/>
    </source>
</evidence>
<dbReference type="EMBL" id="CP002390">
    <property type="protein sequence ID" value="EFE28111.1"/>
    <property type="molecule type" value="Genomic_DNA"/>
</dbReference>
<dbReference type="NCBIfam" id="TIGR01128">
    <property type="entry name" value="holA"/>
    <property type="match status" value="1"/>
</dbReference>
<dbReference type="AlphaFoldDB" id="D6GR20"/>
<feature type="domain" description="DNA polymerase III delta N-terminal" evidence="9">
    <location>
        <begin position="16"/>
        <end position="130"/>
    </location>
</feature>
<dbReference type="Proteomes" id="UP000007468">
    <property type="component" value="Chromosome"/>
</dbReference>
<dbReference type="Gene3D" id="1.10.8.60">
    <property type="match status" value="1"/>
</dbReference>
<dbReference type="InterPro" id="IPR010372">
    <property type="entry name" value="DNA_pol3_delta_N"/>
</dbReference>
<keyword evidence="4 11" id="KW-0548">Nucleotidyltransferase</keyword>
<organism evidence="11 12">
    <name type="scientific">Filifactor alocis (strain ATCC 35896 / CCUG 47790 / D40 B5)</name>
    <name type="common">Fusobacterium alocis</name>
    <dbReference type="NCBI Taxonomy" id="546269"/>
    <lineage>
        <taxon>Bacteria</taxon>
        <taxon>Bacillati</taxon>
        <taxon>Bacillota</taxon>
        <taxon>Clostridia</taxon>
        <taxon>Peptostreptococcales</taxon>
        <taxon>Filifactoraceae</taxon>
        <taxon>Filifactor</taxon>
    </lineage>
</organism>
<proteinExistence type="inferred from homology"/>
<evidence type="ECO:0000256" key="7">
    <source>
        <dbReference type="ARBA" id="ARBA00034754"/>
    </source>
</evidence>
<comment type="similarity">
    <text evidence="7">Belongs to the DNA polymerase HolA subunit family.</text>
</comment>
<keyword evidence="3 11" id="KW-0808">Transferase</keyword>
<dbReference type="KEGG" id="faa:HMPREF0389_00024"/>
<evidence type="ECO:0000256" key="6">
    <source>
        <dbReference type="ARBA" id="ARBA00022932"/>
    </source>
</evidence>
<dbReference type="RefSeq" id="WP_014262267.1">
    <property type="nucleotide sequence ID" value="NC_016630.1"/>
</dbReference>
<dbReference type="GO" id="GO:0003887">
    <property type="term" value="F:DNA-directed DNA polymerase activity"/>
    <property type="evidence" value="ECO:0007669"/>
    <property type="project" value="UniProtKB-KW"/>
</dbReference>
<evidence type="ECO:0000256" key="3">
    <source>
        <dbReference type="ARBA" id="ARBA00022679"/>
    </source>
</evidence>
<reference evidence="12" key="1">
    <citation type="submission" date="2010-12" db="EMBL/GenBank/DDBJ databases">
        <title>The genome sequence of Filifactor alocis strain ATCC 35896.</title>
        <authorList>
            <consortium name="The Broad Institute Genome Sequencing Platform"/>
            <person name="Ward D."/>
            <person name="Earl A."/>
            <person name="Feldgarden M."/>
            <person name="Young S.K."/>
            <person name="Gargeya S."/>
            <person name="Zeng Q."/>
            <person name="Alvarado L."/>
            <person name="Berlin A."/>
            <person name="Bochicchio J."/>
            <person name="Chapman S.B."/>
            <person name="Chen Z."/>
            <person name="Freedman E."/>
            <person name="Gellesch M."/>
            <person name="Goldberg J."/>
            <person name="Griggs A."/>
            <person name="Gujja S."/>
            <person name="Heilman E."/>
            <person name="Heiman D."/>
            <person name="Howarth C."/>
            <person name="Mehta T."/>
            <person name="Neiman D."/>
            <person name="Pearson M."/>
            <person name="Roberts A."/>
            <person name="Saif S."/>
            <person name="Shea T."/>
            <person name="Shenoy N."/>
            <person name="Sisk P."/>
            <person name="Stolte C."/>
            <person name="Sykes S."/>
            <person name="White J."/>
            <person name="Yandava C."/>
            <person name="Izard J."/>
            <person name="Blanton J.M."/>
            <person name="Baranova O.V."/>
            <person name="Tanner A.C."/>
            <person name="Dewhirst F.E."/>
            <person name="Haas B."/>
            <person name="Nusbaum C."/>
            <person name="Birren B."/>
        </authorList>
    </citation>
    <scope>NUCLEOTIDE SEQUENCE [LARGE SCALE GENOMIC DNA]</scope>
    <source>
        <strain evidence="12">ATCC 35896 / D40 B5</strain>
    </source>
</reference>
<evidence type="ECO:0000259" key="10">
    <source>
        <dbReference type="Pfam" id="PF21694"/>
    </source>
</evidence>
<dbReference type="SUPFAM" id="SSF52540">
    <property type="entry name" value="P-loop containing nucleoside triphosphate hydrolases"/>
    <property type="match status" value="1"/>
</dbReference>
<dbReference type="Pfam" id="PF21694">
    <property type="entry name" value="DNA_pol3_delta_C"/>
    <property type="match status" value="1"/>
</dbReference>
<evidence type="ECO:0000313" key="11">
    <source>
        <dbReference type="EMBL" id="EFE28111.1"/>
    </source>
</evidence>
<dbReference type="InterPro" id="IPR027417">
    <property type="entry name" value="P-loop_NTPase"/>
</dbReference>
<dbReference type="PANTHER" id="PTHR34388">
    <property type="entry name" value="DNA POLYMERASE III SUBUNIT DELTA"/>
    <property type="match status" value="1"/>
</dbReference>
<dbReference type="Gene3D" id="3.40.50.300">
    <property type="entry name" value="P-loop containing nucleotide triphosphate hydrolases"/>
    <property type="match status" value="1"/>
</dbReference>
<dbReference type="eggNOG" id="COG1466">
    <property type="taxonomic scope" value="Bacteria"/>
</dbReference>
<dbReference type="GO" id="GO:0003677">
    <property type="term" value="F:DNA binding"/>
    <property type="evidence" value="ECO:0007669"/>
    <property type="project" value="InterPro"/>
</dbReference>
<keyword evidence="12" id="KW-1185">Reference proteome</keyword>
<dbReference type="GO" id="GO:0009360">
    <property type="term" value="C:DNA polymerase III complex"/>
    <property type="evidence" value="ECO:0007669"/>
    <property type="project" value="InterPro"/>
</dbReference>
<dbReference type="PANTHER" id="PTHR34388:SF1">
    <property type="entry name" value="DNA POLYMERASE III SUBUNIT DELTA"/>
    <property type="match status" value="1"/>
</dbReference>
<evidence type="ECO:0000256" key="8">
    <source>
        <dbReference type="ARBA" id="ARBA00049244"/>
    </source>
</evidence>
<dbReference type="OrthoDB" id="9775929at2"/>
<accession>D6GR20</accession>
<dbReference type="InterPro" id="IPR005790">
    <property type="entry name" value="DNA_polIII_delta"/>
</dbReference>
<protein>
    <recommendedName>
        <fullName evidence="2">DNA polymerase III subunit delta</fullName>
        <ecNumber evidence="1">2.7.7.7</ecNumber>
    </recommendedName>
</protein>
<evidence type="ECO:0000256" key="5">
    <source>
        <dbReference type="ARBA" id="ARBA00022705"/>
    </source>
</evidence>
<sequence length="347" mass="40762">MTYKEQKNKATTPDKYILYGEEEFLMEDFVNFIRKKLNPAFSEFNFITISQETTDYLDAISKIESVPMMDVQKVIYFPEFMTRNTAKNLWSKKEMEQFVQRVKNLSKDTWLIMKIAPEDRKNTIYKALETLCQCLDLKKLTDRELYSYIQYQLNQKKAPLSETMIKQFIKQSGYLGKLSNKTLYDVNSDLDKVVSFLLQKKEIDEHVLEQLMSPSDSGTIFDLENHILNGNTKEALRLYQILKLQNKNPEFQLSLLGILSKKIAVYMKSSYLLNQGYSQSKIAKELNVKPFYLTKALSLKKRYSYQESLTILNELNNMDYRYKIGEIPIYMLGELIILTVSKSKQKH</sequence>
<keyword evidence="6" id="KW-0239">DNA-directed DNA polymerase</keyword>